<gene>
    <name evidence="3" type="ORF">HDE68_004888</name>
</gene>
<dbReference type="InterPro" id="IPR011990">
    <property type="entry name" value="TPR-like_helical_dom_sf"/>
</dbReference>
<feature type="signal peptide" evidence="2">
    <location>
        <begin position="1"/>
        <end position="20"/>
    </location>
</feature>
<dbReference type="Gene3D" id="1.25.40.10">
    <property type="entry name" value="Tetratricopeptide repeat domain"/>
    <property type="match status" value="1"/>
</dbReference>
<dbReference type="SUPFAM" id="SSF48452">
    <property type="entry name" value="TPR-like"/>
    <property type="match status" value="1"/>
</dbReference>
<dbReference type="Proteomes" id="UP000537204">
    <property type="component" value="Unassembled WGS sequence"/>
</dbReference>
<comment type="caution">
    <text evidence="3">The sequence shown here is derived from an EMBL/GenBank/DDBJ whole genome shotgun (WGS) entry which is preliminary data.</text>
</comment>
<evidence type="ECO:0000256" key="2">
    <source>
        <dbReference type="SAM" id="SignalP"/>
    </source>
</evidence>
<evidence type="ECO:0000313" key="3">
    <source>
        <dbReference type="EMBL" id="MBB5638950.1"/>
    </source>
</evidence>
<protein>
    <submittedName>
        <fullName evidence="3">Tetratricopeptide (TPR) repeat protein</fullName>
    </submittedName>
</protein>
<keyword evidence="1" id="KW-0802">TPR repeat</keyword>
<accession>A0A7W9E2M3</accession>
<dbReference type="PROSITE" id="PS50005">
    <property type="entry name" value="TPR"/>
    <property type="match status" value="1"/>
</dbReference>
<proteinExistence type="predicted"/>
<dbReference type="EMBL" id="JACHCE010000011">
    <property type="protein sequence ID" value="MBB5638950.1"/>
    <property type="molecule type" value="Genomic_DNA"/>
</dbReference>
<organism evidence="3 4">
    <name type="scientific">Pedobacter cryoconitis</name>
    <dbReference type="NCBI Taxonomy" id="188932"/>
    <lineage>
        <taxon>Bacteria</taxon>
        <taxon>Pseudomonadati</taxon>
        <taxon>Bacteroidota</taxon>
        <taxon>Sphingobacteriia</taxon>
        <taxon>Sphingobacteriales</taxon>
        <taxon>Sphingobacteriaceae</taxon>
        <taxon>Pedobacter</taxon>
    </lineage>
</organism>
<dbReference type="AlphaFoldDB" id="A0A7W9E2M3"/>
<keyword evidence="2" id="KW-0732">Signal</keyword>
<dbReference type="RefSeq" id="WP_183884767.1">
    <property type="nucleotide sequence ID" value="NZ_JACHCE010000011.1"/>
</dbReference>
<name>A0A7W9E2M3_9SPHI</name>
<sequence length="200" mass="22424">MKKTLLLNLLIIYGVSSSFAQNQNVKDLYFDYTQTRMDDSKNPATTETALSLLNRSSELNEKQIANISFHLGRIYEAAGSPEKAIPLYENVIRLVPGYYVTYRALGYINLKKCNVLGQKVAESAKLKDAVLNNESYKAYKIQVLKTIALFEKSEACEADERTHDILATLYKSIKDTTSLASLPARLNVLGKDCISLLEDE</sequence>
<evidence type="ECO:0000256" key="1">
    <source>
        <dbReference type="PROSITE-ProRule" id="PRU00339"/>
    </source>
</evidence>
<feature type="repeat" description="TPR" evidence="1">
    <location>
        <begin position="65"/>
        <end position="98"/>
    </location>
</feature>
<reference evidence="3 4" key="1">
    <citation type="submission" date="2020-08" db="EMBL/GenBank/DDBJ databases">
        <title>Genomic Encyclopedia of Type Strains, Phase IV (KMG-V): Genome sequencing to study the core and pangenomes of soil and plant-associated prokaryotes.</title>
        <authorList>
            <person name="Whitman W."/>
        </authorList>
    </citation>
    <scope>NUCLEOTIDE SEQUENCE [LARGE SCALE GENOMIC DNA]</scope>
    <source>
        <strain evidence="3 4">S3M1</strain>
    </source>
</reference>
<dbReference type="InterPro" id="IPR019734">
    <property type="entry name" value="TPR_rpt"/>
</dbReference>
<evidence type="ECO:0000313" key="4">
    <source>
        <dbReference type="Proteomes" id="UP000537204"/>
    </source>
</evidence>
<feature type="chain" id="PRO_5030999578" evidence="2">
    <location>
        <begin position="21"/>
        <end position="200"/>
    </location>
</feature>